<accession>F5LA95</accession>
<dbReference type="InterPro" id="IPR020633">
    <property type="entry name" value="Thymidine_kinase_CS"/>
</dbReference>
<feature type="binding site" evidence="11">
    <location>
        <position position="183"/>
    </location>
    <ligand>
        <name>Zn(2+)</name>
        <dbReference type="ChEBI" id="CHEBI:29105"/>
    </ligand>
</feature>
<keyword evidence="7 11" id="KW-0547">Nucleotide-binding</keyword>
<reference evidence="16 18" key="1">
    <citation type="journal article" date="2011" name="J. Bacteriol.">
        <title>Draft genome sequence of the thermoalkaliphilic Caldalkalibacillus thermarum strain TA2.A1.</title>
        <authorList>
            <person name="Kalamorz F."/>
            <person name="Keis S."/>
            <person name="McMillan D.G."/>
            <person name="Olsson K."/>
            <person name="Stanton J.A."/>
            <person name="Stockwell P."/>
            <person name="Black M.A."/>
            <person name="Klingeman D.M."/>
            <person name="Land M.L."/>
            <person name="Han C.S."/>
            <person name="Martin S.L."/>
            <person name="Becher S.A."/>
            <person name="Peddie C.J."/>
            <person name="Morgan H.W."/>
            <person name="Matthies D."/>
            <person name="Preiss L."/>
            <person name="Meier T."/>
            <person name="Brown S.D."/>
            <person name="Cook G.M."/>
        </authorList>
    </citation>
    <scope>NUCLEOTIDE SEQUENCE [LARGE SCALE GENOMIC DNA]</scope>
    <source>
        <strain evidence="16 18">TA2.A1</strain>
    </source>
</reference>
<keyword evidence="8 11" id="KW-0418">Kinase</keyword>
<dbReference type="HAMAP" id="MF_00124">
    <property type="entry name" value="Thymidine_kinase"/>
    <property type="match status" value="1"/>
</dbReference>
<dbReference type="EMBL" id="CP082237">
    <property type="protein sequence ID" value="QZT35247.1"/>
    <property type="molecule type" value="Genomic_DNA"/>
</dbReference>
<evidence type="ECO:0000313" key="16">
    <source>
        <dbReference type="EMBL" id="EGL81815.1"/>
    </source>
</evidence>
<dbReference type="FunFam" id="3.40.50.300:FF:000384">
    <property type="entry name" value="Thymidine kinase"/>
    <property type="match status" value="1"/>
</dbReference>
<feature type="binding site" evidence="11">
    <location>
        <position position="148"/>
    </location>
    <ligand>
        <name>Zn(2+)</name>
        <dbReference type="ChEBI" id="CHEBI:29105"/>
    </ligand>
</feature>
<comment type="subunit">
    <text evidence="11">Homotetramer.</text>
</comment>
<evidence type="ECO:0000256" key="14">
    <source>
        <dbReference type="RuleBase" id="RU000544"/>
    </source>
</evidence>
<dbReference type="Gene3D" id="3.40.50.300">
    <property type="entry name" value="P-loop containing nucleotide triphosphate hydrolases"/>
    <property type="match status" value="1"/>
</dbReference>
<evidence type="ECO:0000256" key="6">
    <source>
        <dbReference type="ARBA" id="ARBA00022723"/>
    </source>
</evidence>
<evidence type="ECO:0000256" key="7">
    <source>
        <dbReference type="ARBA" id="ARBA00022741"/>
    </source>
</evidence>
<dbReference type="AlphaFoldDB" id="F5LA95"/>
<keyword evidence="5 11" id="KW-0808">Transferase</keyword>
<reference evidence="17 19" key="2">
    <citation type="journal article" date="2020" name="Extremophiles">
        <title>Genomic analysis of Caldalkalibacillus thermarum TA2.A1 reveals aerobic alkaliphilic metabolism and evolutionary hallmarks linking alkaliphilic bacteria and plant life.</title>
        <authorList>
            <person name="de Jong S.I."/>
            <person name="van den Broek M.A."/>
            <person name="Merkel A.Y."/>
            <person name="de la Torre Cortes P."/>
            <person name="Kalamorz F."/>
            <person name="Cook G.M."/>
            <person name="van Loosdrecht M.C.M."/>
            <person name="McMillan D.G.G."/>
        </authorList>
    </citation>
    <scope>NUCLEOTIDE SEQUENCE [LARGE SCALE GENOMIC DNA]</scope>
    <source>
        <strain evidence="17 19">TA2.A1</strain>
    </source>
</reference>
<evidence type="ECO:0000256" key="5">
    <source>
        <dbReference type="ARBA" id="ARBA00022679"/>
    </source>
</evidence>
<dbReference type="Pfam" id="PF00265">
    <property type="entry name" value="TK"/>
    <property type="match status" value="1"/>
</dbReference>
<dbReference type="eggNOG" id="COG1435">
    <property type="taxonomic scope" value="Bacteria"/>
</dbReference>
<evidence type="ECO:0000256" key="2">
    <source>
        <dbReference type="ARBA" id="ARBA00012118"/>
    </source>
</evidence>
<comment type="subcellular location">
    <subcellularLocation>
        <location evidence="11">Cytoplasm</location>
    </subcellularLocation>
</comment>
<feature type="binding site" evidence="11">
    <location>
        <position position="186"/>
    </location>
    <ligand>
        <name>Zn(2+)</name>
        <dbReference type="ChEBI" id="CHEBI:29105"/>
    </ligand>
</feature>
<feature type="binding site" evidence="11">
    <location>
        <begin position="88"/>
        <end position="91"/>
    </location>
    <ligand>
        <name>ATP</name>
        <dbReference type="ChEBI" id="CHEBI:30616"/>
    </ligand>
</feature>
<dbReference type="Proteomes" id="UP000010716">
    <property type="component" value="Unassembled WGS sequence"/>
</dbReference>
<dbReference type="FunFam" id="3.30.60.20:FF:000026">
    <property type="entry name" value="Thymidine kinase"/>
    <property type="match status" value="1"/>
</dbReference>
<evidence type="ECO:0000256" key="15">
    <source>
        <dbReference type="RuleBase" id="RU004165"/>
    </source>
</evidence>
<evidence type="ECO:0000256" key="8">
    <source>
        <dbReference type="ARBA" id="ARBA00022777"/>
    </source>
</evidence>
<feature type="binding site" evidence="13">
    <location>
        <begin position="171"/>
        <end position="174"/>
    </location>
    <ligand>
        <name>substrate</name>
    </ligand>
</feature>
<keyword evidence="3 11" id="KW-0963">Cytoplasm</keyword>
<dbReference type="EC" id="2.7.1.21" evidence="2 11"/>
<feature type="binding site" evidence="13">
    <location>
        <position position="179"/>
    </location>
    <ligand>
        <name>substrate</name>
    </ligand>
</feature>
<dbReference type="GO" id="GO:0046104">
    <property type="term" value="P:thymidine metabolic process"/>
    <property type="evidence" value="ECO:0007669"/>
    <property type="project" value="TreeGrafter"/>
</dbReference>
<keyword evidence="19" id="KW-1185">Reference proteome</keyword>
<feature type="binding site" evidence="11">
    <location>
        <begin position="15"/>
        <end position="22"/>
    </location>
    <ligand>
        <name>ATP</name>
        <dbReference type="ChEBI" id="CHEBI:30616"/>
    </ligand>
</feature>
<dbReference type="GO" id="GO:0071897">
    <property type="term" value="P:DNA biosynthetic process"/>
    <property type="evidence" value="ECO:0007669"/>
    <property type="project" value="UniProtKB-KW"/>
</dbReference>
<keyword evidence="6 11" id="KW-0479">Metal-binding</keyword>
<evidence type="ECO:0000256" key="9">
    <source>
        <dbReference type="ARBA" id="ARBA00022833"/>
    </source>
</evidence>
<evidence type="ECO:0000256" key="4">
    <source>
        <dbReference type="ARBA" id="ARBA00022634"/>
    </source>
</evidence>
<comment type="similarity">
    <text evidence="1 11 15">Belongs to the thymidine kinase family.</text>
</comment>
<proteinExistence type="inferred from homology"/>
<dbReference type="GO" id="GO:0008270">
    <property type="term" value="F:zinc ion binding"/>
    <property type="evidence" value="ECO:0007669"/>
    <property type="project" value="UniProtKB-UniRule"/>
</dbReference>
<evidence type="ECO:0000256" key="10">
    <source>
        <dbReference type="ARBA" id="ARBA00022840"/>
    </source>
</evidence>
<evidence type="ECO:0000313" key="19">
    <source>
        <dbReference type="Proteomes" id="UP000825179"/>
    </source>
</evidence>
<evidence type="ECO:0000256" key="12">
    <source>
        <dbReference type="PIRSR" id="PIRSR035805-1"/>
    </source>
</evidence>
<dbReference type="GO" id="GO:0005524">
    <property type="term" value="F:ATP binding"/>
    <property type="evidence" value="ECO:0007669"/>
    <property type="project" value="UniProtKB-UniRule"/>
</dbReference>
<dbReference type="InterPro" id="IPR027417">
    <property type="entry name" value="P-loop_NTPase"/>
</dbReference>
<dbReference type="Proteomes" id="UP000825179">
    <property type="component" value="Chromosome"/>
</dbReference>
<reference evidence="17" key="3">
    <citation type="submission" date="2021-08" db="EMBL/GenBank/DDBJ databases">
        <authorList>
            <person name="de Jong S."/>
            <person name="van den Broek M."/>
            <person name="Merkel A."/>
            <person name="de la Torre Cortes P."/>
            <person name="Kalamorz F."/>
            <person name="Cook G."/>
            <person name="van Loosdrecht M."/>
            <person name="McMillan D."/>
        </authorList>
    </citation>
    <scope>NUCLEOTIDE SEQUENCE</scope>
    <source>
        <strain evidence="17">TA2.A1</strain>
    </source>
</reference>
<gene>
    <name evidence="11" type="primary">tdk</name>
    <name evidence="16" type="ORF">CathTA2_2830</name>
    <name evidence="17" type="ORF">HUR95_01835</name>
</gene>
<protein>
    <recommendedName>
        <fullName evidence="2 11">Thymidine kinase</fullName>
        <ecNumber evidence="2 11">2.7.1.21</ecNumber>
    </recommendedName>
</protein>
<dbReference type="PROSITE" id="PS00603">
    <property type="entry name" value="TK_CELLULAR_TYPE"/>
    <property type="match status" value="1"/>
</dbReference>
<dbReference type="SUPFAM" id="SSF52540">
    <property type="entry name" value="P-loop containing nucleoside triphosphate hydrolases"/>
    <property type="match status" value="1"/>
</dbReference>
<dbReference type="RefSeq" id="WP_007506167.1">
    <property type="nucleotide sequence ID" value="NZ_AFCE01000162.1"/>
</dbReference>
<keyword evidence="4 11" id="KW-0237">DNA synthesis</keyword>
<dbReference type="NCBIfam" id="NF003296">
    <property type="entry name" value="PRK04296.1-1"/>
    <property type="match status" value="1"/>
</dbReference>
<name>F5LA95_CALTT</name>
<comment type="catalytic activity">
    <reaction evidence="11 14">
        <text>thymidine + ATP = dTMP + ADP + H(+)</text>
        <dbReference type="Rhea" id="RHEA:19129"/>
        <dbReference type="ChEBI" id="CHEBI:15378"/>
        <dbReference type="ChEBI" id="CHEBI:17748"/>
        <dbReference type="ChEBI" id="CHEBI:30616"/>
        <dbReference type="ChEBI" id="CHEBI:63528"/>
        <dbReference type="ChEBI" id="CHEBI:456216"/>
        <dbReference type="EC" id="2.7.1.21"/>
    </reaction>
</comment>
<sequence>MYVNKRDGWIEVICGSMFSGKSEELIRRVRLARYAKQPTQVFKPVIDNRYSEVAVVSHNGVSIPATCVEQASHIAEQVRNETACVAIDEVQFFDETVVEVAQYLADQGKRVICAGLDQDFRGQPFGPTPLLLACAEYVTKLQAVCACCGAPASRTQRLINGEPAHVDDPVILVGAKESYEPRCRHCHEVKGVKASCLTGCEHWKIVTKN</sequence>
<dbReference type="InterPro" id="IPR001267">
    <property type="entry name" value="Thymidine_kinase"/>
</dbReference>
<keyword evidence="9 11" id="KW-0862">Zinc</keyword>
<feature type="binding site" evidence="11">
    <location>
        <position position="145"/>
    </location>
    <ligand>
        <name>Zn(2+)</name>
        <dbReference type="ChEBI" id="CHEBI:29105"/>
    </ligand>
</feature>
<dbReference type="GO" id="GO:0005829">
    <property type="term" value="C:cytosol"/>
    <property type="evidence" value="ECO:0007669"/>
    <property type="project" value="TreeGrafter"/>
</dbReference>
<dbReference type="GO" id="GO:0004797">
    <property type="term" value="F:thymidine kinase activity"/>
    <property type="evidence" value="ECO:0007669"/>
    <property type="project" value="UniProtKB-UniRule"/>
</dbReference>
<evidence type="ECO:0000313" key="18">
    <source>
        <dbReference type="Proteomes" id="UP000010716"/>
    </source>
</evidence>
<dbReference type="SUPFAM" id="SSF57716">
    <property type="entry name" value="Glucocorticoid receptor-like (DNA-binding domain)"/>
    <property type="match status" value="1"/>
</dbReference>
<evidence type="ECO:0000313" key="17">
    <source>
        <dbReference type="EMBL" id="QZT35247.1"/>
    </source>
</evidence>
<evidence type="ECO:0000256" key="13">
    <source>
        <dbReference type="PIRSR" id="PIRSR035805-2"/>
    </source>
</evidence>
<evidence type="ECO:0000256" key="1">
    <source>
        <dbReference type="ARBA" id="ARBA00007587"/>
    </source>
</evidence>
<organism evidence="16 18">
    <name type="scientific">Caldalkalibacillus thermarum (strain TA2.A1)</name>
    <dbReference type="NCBI Taxonomy" id="986075"/>
    <lineage>
        <taxon>Bacteria</taxon>
        <taxon>Bacillati</taxon>
        <taxon>Bacillota</taxon>
        <taxon>Bacilli</taxon>
        <taxon>Bacillales</taxon>
        <taxon>Bacillaceae</taxon>
        <taxon>Caldalkalibacillus</taxon>
    </lineage>
</organism>
<evidence type="ECO:0000256" key="3">
    <source>
        <dbReference type="ARBA" id="ARBA00022490"/>
    </source>
</evidence>
<evidence type="ECO:0000256" key="11">
    <source>
        <dbReference type="HAMAP-Rule" id="MF_00124"/>
    </source>
</evidence>
<dbReference type="KEGG" id="cthu:HUR95_01835"/>
<feature type="active site" description="Proton acceptor" evidence="11 12">
    <location>
        <position position="89"/>
    </location>
</feature>
<dbReference type="PANTHER" id="PTHR11441">
    <property type="entry name" value="THYMIDINE KINASE"/>
    <property type="match status" value="1"/>
</dbReference>
<dbReference type="Gene3D" id="3.30.60.20">
    <property type="match status" value="1"/>
</dbReference>
<dbReference type="OrthoDB" id="9781579at2"/>
<keyword evidence="10 11" id="KW-0067">ATP-binding</keyword>
<dbReference type="EMBL" id="AFCE01000162">
    <property type="protein sequence ID" value="EGL81815.1"/>
    <property type="molecule type" value="Genomic_DNA"/>
</dbReference>
<dbReference type="PANTHER" id="PTHR11441:SF0">
    <property type="entry name" value="THYMIDINE KINASE, CYTOSOLIC"/>
    <property type="match status" value="1"/>
</dbReference>
<dbReference type="PIRSF" id="PIRSF035805">
    <property type="entry name" value="TK_cell"/>
    <property type="match status" value="1"/>
</dbReference>